<proteinExistence type="predicted"/>
<dbReference type="EnsemblPlants" id="MELO3C034937.2.1">
    <property type="protein sequence ID" value="MELO3C034937.2.1"/>
    <property type="gene ID" value="MELO3C034937.2"/>
</dbReference>
<organism evidence="1">
    <name type="scientific">Cucumis melo</name>
    <name type="common">Muskmelon</name>
    <dbReference type="NCBI Taxonomy" id="3656"/>
    <lineage>
        <taxon>Eukaryota</taxon>
        <taxon>Viridiplantae</taxon>
        <taxon>Streptophyta</taxon>
        <taxon>Embryophyta</taxon>
        <taxon>Tracheophyta</taxon>
        <taxon>Spermatophyta</taxon>
        <taxon>Magnoliopsida</taxon>
        <taxon>eudicotyledons</taxon>
        <taxon>Gunneridae</taxon>
        <taxon>Pentapetalae</taxon>
        <taxon>rosids</taxon>
        <taxon>fabids</taxon>
        <taxon>Cucurbitales</taxon>
        <taxon>Cucurbitaceae</taxon>
        <taxon>Benincaseae</taxon>
        <taxon>Cucumis</taxon>
    </lineage>
</organism>
<reference evidence="1" key="1">
    <citation type="submission" date="2023-03" db="UniProtKB">
        <authorList>
            <consortium name="EnsemblPlants"/>
        </authorList>
    </citation>
    <scope>IDENTIFICATION</scope>
</reference>
<evidence type="ECO:0000313" key="1">
    <source>
        <dbReference type="EnsemblPlants" id="MELO3C034937.2.1"/>
    </source>
</evidence>
<dbReference type="PANTHER" id="PTHR18640">
    <property type="entry name" value="SOLUTE CARRIER FAMILY 10 MEMBER 7"/>
    <property type="match status" value="1"/>
</dbReference>
<dbReference type="Gramene" id="MELO3C034937.2.1">
    <property type="protein sequence ID" value="MELO3C034937.2.1"/>
    <property type="gene ID" value="MELO3C034937.2"/>
</dbReference>
<dbReference type="InterPro" id="IPR016833">
    <property type="entry name" value="Put_Na-Bile_cotransptr"/>
</dbReference>
<dbReference type="PANTHER" id="PTHR18640:SF10">
    <property type="entry name" value="SODIUM_METABOLITE COTRANSPORTER BASS4, CHLOROPLASTIC-RELATED"/>
    <property type="match status" value="1"/>
</dbReference>
<dbReference type="AlphaFoldDB" id="A0A9I9EKA2"/>
<protein>
    <submittedName>
        <fullName evidence="1">Uncharacterized protein</fullName>
    </submittedName>
</protein>
<dbReference type="GO" id="GO:0009941">
    <property type="term" value="C:chloroplast envelope"/>
    <property type="evidence" value="ECO:0007669"/>
    <property type="project" value="TreeGrafter"/>
</dbReference>
<accession>A0A9I9EKA2</accession>
<name>A0A9I9EKA2_CUCME</name>
<sequence>GLTLRTSEISASVEAWPVAVYGLLAGGNSALALAMTKTLPVMVAVVEQLRGALGESGLLIIIDSFLVNFWSTSDGSSNNVKVT</sequence>